<dbReference type="GO" id="GO:0008899">
    <property type="term" value="F:homoserine O-succinyltransferase activity"/>
    <property type="evidence" value="ECO:0007669"/>
    <property type="project" value="UniProtKB-EC"/>
</dbReference>
<dbReference type="GO" id="GO:0009086">
    <property type="term" value="P:methionine biosynthetic process"/>
    <property type="evidence" value="ECO:0007669"/>
    <property type="project" value="UniProtKB-UniRule"/>
</dbReference>
<organism evidence="5 7">
    <name type="scientific">Ardenticatena maritima</name>
    <dbReference type="NCBI Taxonomy" id="872965"/>
    <lineage>
        <taxon>Bacteria</taxon>
        <taxon>Bacillati</taxon>
        <taxon>Chloroflexota</taxon>
        <taxon>Ardenticatenia</taxon>
        <taxon>Ardenticatenales</taxon>
        <taxon>Ardenticatenaceae</taxon>
        <taxon>Ardenticatena</taxon>
    </lineage>
</organism>
<dbReference type="PANTHER" id="PTHR20919">
    <property type="entry name" value="HOMOSERINE O-SUCCINYLTRANSFERASE"/>
    <property type="match status" value="1"/>
</dbReference>
<feature type="active site" description="Acyl-thioester intermediate" evidence="4">
    <location>
        <position position="146"/>
    </location>
</feature>
<feature type="site" description="Important for acyl-CoA specificity" evidence="4">
    <location>
        <position position="113"/>
    </location>
</feature>
<evidence type="ECO:0000313" key="7">
    <source>
        <dbReference type="Proteomes" id="UP000037784"/>
    </source>
</evidence>
<reference evidence="6 8" key="2">
    <citation type="submission" date="2015-07" db="EMBL/GenBank/DDBJ databases">
        <title>Whole genome sequence of Ardenticatena maritima DSM 23922.</title>
        <authorList>
            <person name="Hemp J."/>
            <person name="Ward L.M."/>
            <person name="Pace L.A."/>
            <person name="Fischer W.W."/>
        </authorList>
    </citation>
    <scope>NUCLEOTIDE SEQUENCE [LARGE SCALE GENOMIC DNA]</scope>
    <source>
        <strain evidence="6 8">110S</strain>
    </source>
</reference>
<comment type="caution">
    <text evidence="5">The sequence shown here is derived from an EMBL/GenBank/DDBJ whole genome shotgun (WGS) entry which is preliminary data.</text>
</comment>
<feature type="binding site" evidence="4">
    <location>
        <position position="252"/>
    </location>
    <ligand>
        <name>substrate</name>
    </ligand>
</feature>
<accession>A0A0M8K5M0</accession>
<sequence>MPLVAHSRLPTFEDLRRYGQDVLPLEHALHQDIRELHIGLLNMMPDAALQVTERQFMRLIGGCNKIVQFFVHPFTVPGLPRSPETQAYIDAYYEDFETLKEEGLDALIITGANVTNPSLEQEAFWEPLVEVISWASENVTSILCSCLATHALIKYFYGIDRQRLPRKRWGVYSHRITRRHPLLADINTRFDVPHSRWNEITRTQFVGAGLVVLVESAEAGVHMAVSPDHLRFIYFQGHPEYNTNSLLKEYKREVFRYVRGERDDYPPHPENYFPPEAAAIADTYRAAVELAKRRGTQPPPFPESALLPYLDNTWGDTAKAIFNNWLGLVYRVTDIDRRKPFKPGIDPEDPLGIRHLQEQENNGY</sequence>
<dbReference type="HAMAP" id="MF_00295">
    <property type="entry name" value="MetA_acyltransf"/>
    <property type="match status" value="1"/>
</dbReference>
<comment type="function">
    <text evidence="4">Transfers a succinyl group from succinyl-CoA to L-homoserine, forming succinyl-L-homoserine.</text>
</comment>
<dbReference type="CDD" id="cd03131">
    <property type="entry name" value="GATase1_HTS"/>
    <property type="match status" value="1"/>
</dbReference>
<evidence type="ECO:0000256" key="1">
    <source>
        <dbReference type="ARBA" id="ARBA00022605"/>
    </source>
</evidence>
<comment type="subcellular location">
    <subcellularLocation>
        <location evidence="4">Cytoplasm</location>
    </subcellularLocation>
</comment>
<dbReference type="AlphaFoldDB" id="A0A0M8K5M0"/>
<dbReference type="UniPathway" id="UPA00051">
    <property type="reaction ID" value="UER00075"/>
</dbReference>
<comment type="caution">
    <text evidence="4">Lacks conserved residue(s) required for the propagation of feature annotation.</text>
</comment>
<keyword evidence="2 4" id="KW-0808">Transferase</keyword>
<keyword evidence="3 4" id="KW-0012">Acyltransferase</keyword>
<keyword evidence="4" id="KW-0486">Methionine biosynthesis</keyword>
<dbReference type="PATRIC" id="fig|872965.6.peg.901"/>
<evidence type="ECO:0000256" key="4">
    <source>
        <dbReference type="HAMAP-Rule" id="MF_00295"/>
    </source>
</evidence>
<keyword evidence="4" id="KW-0963">Cytoplasm</keyword>
<dbReference type="GO" id="GO:0005737">
    <property type="term" value="C:cytoplasm"/>
    <property type="evidence" value="ECO:0007669"/>
    <property type="project" value="UniProtKB-SubCell"/>
</dbReference>
<dbReference type="InterPro" id="IPR029062">
    <property type="entry name" value="Class_I_gatase-like"/>
</dbReference>
<feature type="binding site" evidence="4">
    <location>
        <position position="167"/>
    </location>
    <ligand>
        <name>substrate</name>
    </ligand>
</feature>
<dbReference type="NCBIfam" id="NF003776">
    <property type="entry name" value="PRK05368.1-3"/>
    <property type="match status" value="1"/>
</dbReference>
<comment type="catalytic activity">
    <reaction evidence="4">
        <text>L-homoserine + succinyl-CoA = O-succinyl-L-homoserine + CoA</text>
        <dbReference type="Rhea" id="RHEA:22008"/>
        <dbReference type="ChEBI" id="CHEBI:57287"/>
        <dbReference type="ChEBI" id="CHEBI:57292"/>
        <dbReference type="ChEBI" id="CHEBI:57476"/>
        <dbReference type="ChEBI" id="CHEBI:57661"/>
        <dbReference type="EC" id="2.3.1.46"/>
    </reaction>
</comment>
<evidence type="ECO:0000256" key="3">
    <source>
        <dbReference type="ARBA" id="ARBA00023315"/>
    </source>
</evidence>
<evidence type="ECO:0000313" key="5">
    <source>
        <dbReference type="EMBL" id="GAP62195.1"/>
    </source>
</evidence>
<dbReference type="EMBL" id="LGKN01000003">
    <property type="protein sequence ID" value="KPL89688.1"/>
    <property type="molecule type" value="Genomic_DNA"/>
</dbReference>
<feature type="site" description="Important for acyl-CoA specificity" evidence="4">
    <location>
        <position position="147"/>
    </location>
</feature>
<dbReference type="PANTHER" id="PTHR20919:SF0">
    <property type="entry name" value="HOMOSERINE O-SUCCINYLTRANSFERASE"/>
    <property type="match status" value="1"/>
</dbReference>
<dbReference type="Pfam" id="PF04204">
    <property type="entry name" value="HTS"/>
    <property type="match status" value="1"/>
</dbReference>
<evidence type="ECO:0000313" key="8">
    <source>
        <dbReference type="Proteomes" id="UP000050502"/>
    </source>
</evidence>
<feature type="active site" description="Proton acceptor" evidence="4">
    <location>
        <position position="238"/>
    </location>
</feature>
<feature type="binding site" evidence="4">
    <location>
        <position position="195"/>
    </location>
    <ligand>
        <name>substrate</name>
    </ligand>
</feature>
<dbReference type="RefSeq" id="WP_054492113.1">
    <property type="nucleotide sequence ID" value="NZ_BBZA01000037.1"/>
</dbReference>
<dbReference type="EMBL" id="BBZA01000037">
    <property type="protein sequence ID" value="GAP62195.1"/>
    <property type="molecule type" value="Genomic_DNA"/>
</dbReference>
<name>A0A0M8K5M0_9CHLR</name>
<protein>
    <recommendedName>
        <fullName evidence="4">Homoserine O-succinyltransferase</fullName>
        <shortName evidence="4">HST</shortName>
        <ecNumber evidence="4">2.3.1.46</ecNumber>
    </recommendedName>
    <alternativeName>
        <fullName evidence="4">Homoserine transsuccinylase</fullName>
        <shortName evidence="4">HTS</shortName>
    </alternativeName>
</protein>
<dbReference type="Proteomes" id="UP000050502">
    <property type="component" value="Unassembled WGS sequence"/>
</dbReference>
<dbReference type="InParanoid" id="A0A0M8K5M0"/>
<dbReference type="EC" id="2.3.1.46" evidence="4"/>
<reference evidence="7" key="3">
    <citation type="submission" date="2015-08" db="EMBL/GenBank/DDBJ databases">
        <title>Draft Genome Sequence of a Heterotrophic Facultative Anaerobic Bacterium Ardenticatena maritima Strain 110S.</title>
        <authorList>
            <person name="Kawaichi S."/>
            <person name="Yoshida T."/>
            <person name="Sako Y."/>
            <person name="Nakamura R."/>
        </authorList>
    </citation>
    <scope>NUCLEOTIDE SEQUENCE [LARGE SCALE GENOMIC DNA]</scope>
    <source>
        <strain evidence="7">110S</strain>
    </source>
</reference>
<evidence type="ECO:0000313" key="6">
    <source>
        <dbReference type="EMBL" id="KPL89688.1"/>
    </source>
</evidence>
<keyword evidence="1 4" id="KW-0028">Amino-acid biosynthesis</keyword>
<reference evidence="5 7" key="1">
    <citation type="journal article" date="2015" name="Genome Announc.">
        <title>Draft Genome Sequence of a Heterotrophic Facultative Anaerobic Thermophilic Bacterium, Ardenticatena maritima Strain 110ST.</title>
        <authorList>
            <person name="Kawaichi S."/>
            <person name="Yoshida T."/>
            <person name="Sako Y."/>
            <person name="Nakamura R."/>
        </authorList>
    </citation>
    <scope>NUCLEOTIDE SEQUENCE [LARGE SCALE GENOMIC DNA]</scope>
    <source>
        <strain evidence="5 7">110S</strain>
    </source>
</reference>
<dbReference type="STRING" id="872965.SE16_04630"/>
<gene>
    <name evidence="5" type="primary">metA</name>
    <name evidence="4" type="synonym">metAS</name>
    <name evidence="5" type="ORF">ARMA_0618</name>
    <name evidence="6" type="ORF">SE16_04630</name>
</gene>
<feature type="active site" evidence="4">
    <location>
        <position position="240"/>
    </location>
</feature>
<dbReference type="InterPro" id="IPR033752">
    <property type="entry name" value="MetA_family"/>
</dbReference>
<dbReference type="Proteomes" id="UP000037784">
    <property type="component" value="Unassembled WGS sequence"/>
</dbReference>
<dbReference type="GO" id="GO:0004414">
    <property type="term" value="F:homoserine O-acetyltransferase activity"/>
    <property type="evidence" value="ECO:0007669"/>
    <property type="project" value="UniProtKB-UniRule"/>
</dbReference>
<keyword evidence="7" id="KW-1185">Reference proteome</keyword>
<dbReference type="OrthoDB" id="9772423at2"/>
<comment type="pathway">
    <text evidence="4">Amino-acid biosynthesis; L-methionine biosynthesis via de novo pathway; O-succinyl-L-homoserine from L-homoserine: step 1/1.</text>
</comment>
<comment type="similarity">
    <text evidence="4">Belongs to the MetA family.</text>
</comment>
<proteinExistence type="inferred from homology"/>
<evidence type="ECO:0000256" key="2">
    <source>
        <dbReference type="ARBA" id="ARBA00022679"/>
    </source>
</evidence>
<dbReference type="Gene3D" id="3.40.50.880">
    <property type="match status" value="1"/>
</dbReference>
<dbReference type="SUPFAM" id="SSF52317">
    <property type="entry name" value="Class I glutamine amidotransferase-like"/>
    <property type="match status" value="1"/>
</dbReference>
<feature type="site" description="Important for substrate specificity" evidence="4">
    <location>
        <position position="195"/>
    </location>
</feature>
<dbReference type="FunCoup" id="A0A0M8K5M0">
    <property type="interactions" value="88"/>
</dbReference>